<evidence type="ECO:0000256" key="2">
    <source>
        <dbReference type="ARBA" id="ARBA00022692"/>
    </source>
</evidence>
<accession>G2J8B1</accession>
<sequence>MSEQNPHNPFTPVPIHASGVRPLTFMGGERTPVLAGLFFCFYCAFFISLRYRVWIGVPVGVVLWMGWLAMTRAMTKADPQMWQILRRHRSYRAFYPARGRLNAPGPVYRDFK</sequence>
<evidence type="ECO:0000256" key="1">
    <source>
        <dbReference type="ARBA" id="ARBA00004370"/>
    </source>
</evidence>
<evidence type="ECO:0000256" key="3">
    <source>
        <dbReference type="ARBA" id="ARBA00022989"/>
    </source>
</evidence>
<protein>
    <submittedName>
        <fullName evidence="6">Putative conjugal transfer protein trbD</fullName>
    </submittedName>
</protein>
<evidence type="ECO:0000256" key="4">
    <source>
        <dbReference type="ARBA" id="ARBA00023136"/>
    </source>
</evidence>
<keyword evidence="3 5" id="KW-1133">Transmembrane helix</keyword>
<keyword evidence="4 5" id="KW-0472">Membrane</keyword>
<keyword evidence="7" id="KW-1185">Reference proteome</keyword>
<gene>
    <name evidence="6" type="ORF">CAGGBEG34_200006</name>
</gene>
<feature type="transmembrane region" description="Helical" evidence="5">
    <location>
        <begin position="31"/>
        <end position="47"/>
    </location>
</feature>
<dbReference type="STRING" id="1070319.CAGGBEG34_200006"/>
<dbReference type="AlphaFoldDB" id="G2J8B1"/>
<dbReference type="Proteomes" id="UP000054051">
    <property type="component" value="Unassembled WGS sequence"/>
</dbReference>
<name>G2J8B1_9BURK</name>
<comment type="subcellular location">
    <subcellularLocation>
        <location evidence="1">Membrane</location>
    </subcellularLocation>
</comment>
<organism evidence="6 7">
    <name type="scientific">Candidatus Glomeribacter gigasporarum BEG34</name>
    <dbReference type="NCBI Taxonomy" id="1070319"/>
    <lineage>
        <taxon>Bacteria</taxon>
        <taxon>Pseudomonadati</taxon>
        <taxon>Pseudomonadota</taxon>
        <taxon>Betaproteobacteria</taxon>
        <taxon>Burkholderiales</taxon>
        <taxon>Burkholderiaceae</taxon>
        <taxon>Candidatus Glomeribacter</taxon>
    </lineage>
</organism>
<dbReference type="InterPro" id="IPR007792">
    <property type="entry name" value="T4SS_VirB3/TrbD/AvhB"/>
</dbReference>
<evidence type="ECO:0000313" key="7">
    <source>
        <dbReference type="Proteomes" id="UP000054051"/>
    </source>
</evidence>
<evidence type="ECO:0000313" key="6">
    <source>
        <dbReference type="EMBL" id="CCD29008.1"/>
    </source>
</evidence>
<dbReference type="RefSeq" id="WP_006682251.1">
    <property type="nucleotide sequence ID" value="NZ_CAFB01000037.1"/>
</dbReference>
<dbReference type="GO" id="GO:0016020">
    <property type="term" value="C:membrane"/>
    <property type="evidence" value="ECO:0007669"/>
    <property type="project" value="UniProtKB-SubCell"/>
</dbReference>
<keyword evidence="2 5" id="KW-0812">Transmembrane</keyword>
<feature type="transmembrane region" description="Helical" evidence="5">
    <location>
        <begin position="53"/>
        <end position="71"/>
    </location>
</feature>
<dbReference type="OrthoDB" id="7063374at2"/>
<dbReference type="eggNOG" id="COG5268">
    <property type="taxonomic scope" value="Bacteria"/>
</dbReference>
<evidence type="ECO:0000256" key="5">
    <source>
        <dbReference type="SAM" id="Phobius"/>
    </source>
</evidence>
<dbReference type="Pfam" id="PF05101">
    <property type="entry name" value="VirB3"/>
    <property type="match status" value="1"/>
</dbReference>
<reference evidence="6 7" key="1">
    <citation type="submission" date="2011-08" db="EMBL/GenBank/DDBJ databases">
        <title>The genome of the obligate endobacterium of an arbuscular mycorrhizal fungus reveals an interphylum network of nutritional interactions.</title>
        <authorList>
            <person name="Ghignone S."/>
            <person name="Salvioli A."/>
            <person name="Anca I."/>
            <person name="Lumini E."/>
            <person name="Ortu G."/>
            <person name="Petiti L."/>
            <person name="Cruveiller S."/>
            <person name="Bianciotto V."/>
            <person name="Piffanelli P."/>
            <person name="Lanfranco L."/>
            <person name="Bonfante P."/>
        </authorList>
    </citation>
    <scope>NUCLEOTIDE SEQUENCE [LARGE SCALE GENOMIC DNA]</scope>
    <source>
        <strain evidence="6 7">BEG34</strain>
    </source>
</reference>
<dbReference type="EMBL" id="CAFB01000037">
    <property type="protein sequence ID" value="CCD29008.1"/>
    <property type="molecule type" value="Genomic_DNA"/>
</dbReference>
<proteinExistence type="predicted"/>
<dbReference type="NCBIfam" id="NF010395">
    <property type="entry name" value="PRK13823.1"/>
    <property type="match status" value="1"/>
</dbReference>
<comment type="caution">
    <text evidence="6">The sequence shown here is derived from an EMBL/GenBank/DDBJ whole genome shotgun (WGS) entry which is preliminary data.</text>
</comment>